<sequence>MKMHPQKKQLMTAIADDLKGIDGVKAVVLGGSYAEGTATPASDIDIGIYYNEDRPFTIEAIKTVAERYAIDTPVVTGFYEWGPWVNGGAWIRTPQGKVDFLYRNTVQVRQTIHKAIEGVWEHHFEQQPPYGFSSLTYLAEIAIAVPLYDPHQIIEAFKKQIFPYPQKLRTDVINRSLWSAEFTIRIAEGFIIQEDLYNVAGCITRAVKNIVNALFAINNCYPLGDKRAFNTLDGFSLKPDDFKEQVEKILSLSKHSLNANVALLKALHKNILQFAGELYKPLYDLKNR</sequence>
<proteinExistence type="predicted"/>
<name>A0A1A9I428_9BACT</name>
<dbReference type="STRING" id="1176587.A8C56_11035"/>
<accession>A0A1A9I428</accession>
<dbReference type="Gene3D" id="3.30.460.10">
    <property type="entry name" value="Beta Polymerase, domain 2"/>
    <property type="match status" value="1"/>
</dbReference>
<evidence type="ECO:0000313" key="3">
    <source>
        <dbReference type="Proteomes" id="UP000077667"/>
    </source>
</evidence>
<dbReference type="GO" id="GO:0016779">
    <property type="term" value="F:nucleotidyltransferase activity"/>
    <property type="evidence" value="ECO:0007669"/>
    <property type="project" value="InterPro"/>
</dbReference>
<dbReference type="RefSeq" id="WP_067755759.1">
    <property type="nucleotide sequence ID" value="NZ_CP015772.1"/>
</dbReference>
<reference evidence="2 3" key="1">
    <citation type="submission" date="2016-05" db="EMBL/GenBank/DDBJ databases">
        <title>Niabella ginsenosidivorans BS26 whole genome sequencing.</title>
        <authorList>
            <person name="Im W.T."/>
            <person name="Siddiqi M.Z."/>
        </authorList>
    </citation>
    <scope>NUCLEOTIDE SEQUENCE [LARGE SCALE GENOMIC DNA]</scope>
    <source>
        <strain evidence="2 3">BS26</strain>
    </source>
</reference>
<feature type="domain" description="Polymerase nucleotidyl transferase" evidence="1">
    <location>
        <begin position="14"/>
        <end position="66"/>
    </location>
</feature>
<gene>
    <name evidence="2" type="ORF">A8C56_11035</name>
</gene>
<dbReference type="Pfam" id="PF01909">
    <property type="entry name" value="NTP_transf_2"/>
    <property type="match status" value="1"/>
</dbReference>
<dbReference type="InterPro" id="IPR043519">
    <property type="entry name" value="NT_sf"/>
</dbReference>
<dbReference type="SUPFAM" id="SSF81301">
    <property type="entry name" value="Nucleotidyltransferase"/>
    <property type="match status" value="1"/>
</dbReference>
<dbReference type="InterPro" id="IPR002934">
    <property type="entry name" value="Polymerase_NTP_transf_dom"/>
</dbReference>
<dbReference type="KEGG" id="nia:A8C56_11035"/>
<dbReference type="EMBL" id="CP015772">
    <property type="protein sequence ID" value="ANH81442.1"/>
    <property type="molecule type" value="Genomic_DNA"/>
</dbReference>
<dbReference type="Proteomes" id="UP000077667">
    <property type="component" value="Chromosome"/>
</dbReference>
<dbReference type="OrthoDB" id="5176171at2"/>
<dbReference type="CDD" id="cd05403">
    <property type="entry name" value="NT_KNTase_like"/>
    <property type="match status" value="1"/>
</dbReference>
<organism evidence="2 3">
    <name type="scientific">Niabella ginsenosidivorans</name>
    <dbReference type="NCBI Taxonomy" id="1176587"/>
    <lineage>
        <taxon>Bacteria</taxon>
        <taxon>Pseudomonadati</taxon>
        <taxon>Bacteroidota</taxon>
        <taxon>Chitinophagia</taxon>
        <taxon>Chitinophagales</taxon>
        <taxon>Chitinophagaceae</taxon>
        <taxon>Niabella</taxon>
    </lineage>
</organism>
<evidence type="ECO:0000259" key="1">
    <source>
        <dbReference type="Pfam" id="PF01909"/>
    </source>
</evidence>
<dbReference type="AlphaFoldDB" id="A0A1A9I428"/>
<evidence type="ECO:0000313" key="2">
    <source>
        <dbReference type="EMBL" id="ANH81442.1"/>
    </source>
</evidence>
<keyword evidence="3" id="KW-1185">Reference proteome</keyword>
<protein>
    <recommendedName>
        <fullName evidence="1">Polymerase nucleotidyl transferase domain-containing protein</fullName>
    </recommendedName>
</protein>